<protein>
    <submittedName>
        <fullName evidence="1">Uncharacterized protein</fullName>
    </submittedName>
</protein>
<gene>
    <name evidence="1" type="ORF">PS685_05214</name>
</gene>
<reference evidence="1 2" key="1">
    <citation type="submission" date="2019-09" db="EMBL/GenBank/DDBJ databases">
        <authorList>
            <person name="Chandra G."/>
            <person name="Truman W A."/>
        </authorList>
    </citation>
    <scope>NUCLEOTIDE SEQUENCE [LARGE SCALE GENOMIC DNA]</scope>
    <source>
        <strain evidence="1">PS685</strain>
    </source>
</reference>
<sequence>MRHLRHAQPLAQQQLLGPEQTQTLQVLHRRQQGAALEMLVKSRRTHVRAAGQGFDVQRLGVMRMQMTERCRDPGELALLLDQRPQHIGLRSAQGDEQQFAQSGLSHHLAFQRIVQATQQPLDTPAHRIVEHCRGHGLRRLRSNRASRHQPHGQYQFAQQHPVDRDGNAQHRAIWRRKRLALERHRQGLNQIMPGAVLQRTRPQVRQFAALGDDDQARFVDLRASGHIATGAQHLDTRQRGGRETIASGQRLDQ</sequence>
<evidence type="ECO:0000313" key="2">
    <source>
        <dbReference type="Proteomes" id="UP000326437"/>
    </source>
</evidence>
<organism evidence="1 2">
    <name type="scientific">Pseudomonas fluorescens</name>
    <dbReference type="NCBI Taxonomy" id="294"/>
    <lineage>
        <taxon>Bacteria</taxon>
        <taxon>Pseudomonadati</taxon>
        <taxon>Pseudomonadota</taxon>
        <taxon>Gammaproteobacteria</taxon>
        <taxon>Pseudomonadales</taxon>
        <taxon>Pseudomonadaceae</taxon>
        <taxon>Pseudomonas</taxon>
    </lineage>
</organism>
<accession>A0A5E7AE54</accession>
<dbReference type="EMBL" id="CABVHO010000290">
    <property type="protein sequence ID" value="VVN74281.1"/>
    <property type="molecule type" value="Genomic_DNA"/>
</dbReference>
<evidence type="ECO:0000313" key="1">
    <source>
        <dbReference type="EMBL" id="VVN74281.1"/>
    </source>
</evidence>
<proteinExistence type="predicted"/>
<name>A0A5E7AE54_PSEFL</name>
<dbReference type="Proteomes" id="UP000326437">
    <property type="component" value="Unassembled WGS sequence"/>
</dbReference>
<dbReference type="AlphaFoldDB" id="A0A5E7AE54"/>